<dbReference type="InterPro" id="IPR046131">
    <property type="entry name" value="DUF6128"/>
</dbReference>
<evidence type="ECO:0000313" key="6">
    <source>
        <dbReference type="Proteomes" id="UP000292665"/>
    </source>
</evidence>
<protein>
    <recommendedName>
        <fullName evidence="2">DUF6128 domain-containing protein</fullName>
    </recommendedName>
</protein>
<reference evidence="4 6" key="2">
    <citation type="journal article" date="2019" name="Science, e1252229">
        <title>Invertible promoters mediate bacterial phase variation, antibiotic resistance, and host adaptation in the gut.</title>
        <authorList>
            <person name="Jiang X."/>
            <person name="Hall A.B."/>
            <person name="Arthur T.D."/>
            <person name="Plichta D.R."/>
            <person name="Covington C.T."/>
            <person name="Poyet M."/>
            <person name="Crothers J."/>
            <person name="Moses P.L."/>
            <person name="Tolonen A.C."/>
            <person name="Vlamakis H."/>
            <person name="Alm E.J."/>
            <person name="Xavier R.J."/>
        </authorList>
    </citation>
    <scope>NUCLEOTIDE SEQUENCE [LARGE SCALE GENOMIC DNA]</scope>
    <source>
        <strain evidence="4">Aa_0143</strain>
        <strain evidence="6">aa_0143</strain>
    </source>
</reference>
<evidence type="ECO:0000313" key="4">
    <source>
        <dbReference type="EMBL" id="RYS77233.1"/>
    </source>
</evidence>
<reference evidence="3 5" key="1">
    <citation type="submission" date="2015-09" db="EMBL/GenBank/DDBJ databases">
        <authorList>
            <consortium name="Pathogen Informatics"/>
        </authorList>
    </citation>
    <scope>NUCLEOTIDE SEQUENCE [LARGE SCALE GENOMIC DNA]</scope>
    <source>
        <strain evidence="3 5">2789STDY5834841</strain>
    </source>
</reference>
<dbReference type="RefSeq" id="WP_004848519.1">
    <property type="nucleotide sequence ID" value="NZ_AP028249.1"/>
</dbReference>
<name>A0A174D149_9FIRM</name>
<feature type="region of interest" description="Disordered" evidence="1">
    <location>
        <begin position="133"/>
        <end position="238"/>
    </location>
</feature>
<dbReference type="Pfam" id="PF19623">
    <property type="entry name" value="DUF6128"/>
    <property type="match status" value="1"/>
</dbReference>
<feature type="domain" description="DUF6128" evidence="2">
    <location>
        <begin position="244"/>
        <end position="314"/>
    </location>
</feature>
<evidence type="ECO:0000313" key="5">
    <source>
        <dbReference type="Proteomes" id="UP000095787"/>
    </source>
</evidence>
<sequence length="346" mass="39624">MDTGTFYLYEYENNVRKRNAGFLKIYRRYQSCIFQAHIRSISLENVFEAEMYAFFFKENQICAKQIAHFPIDSMTHSIRFCAPQSSFPECRRLESIDGFFLKCSESSSLWLTPNCPENIDSDQIHFLDTDSTIQSDSYPASLSTRPDSPQNNSQEKANPLTKSESPDEAEPRAKDESPDETKPPAKDESPDETKPPTKDESPDETKPPTKDESPDEPEPRAKSESNSSIRGEVRQNEISKTGLSLPRKLSLSDLTVLPRKFWFLSNNSFLLHGYHSYGHLLLTEQNGRLWLGVPGIYDLREARAADLFGFPRFCRSYADSDMLTDDERNANADFGHWFRCVGLRPR</sequence>
<proteinExistence type="predicted"/>
<dbReference type="Proteomes" id="UP000095787">
    <property type="component" value="Unassembled WGS sequence"/>
</dbReference>
<feature type="compositionally biased region" description="Polar residues" evidence="1">
    <location>
        <begin position="133"/>
        <end position="163"/>
    </location>
</feature>
<dbReference type="GeneID" id="97330284"/>
<organism evidence="3 5">
    <name type="scientific">[Ruminococcus] torques</name>
    <dbReference type="NCBI Taxonomy" id="33039"/>
    <lineage>
        <taxon>Bacteria</taxon>
        <taxon>Bacillati</taxon>
        <taxon>Bacillota</taxon>
        <taxon>Clostridia</taxon>
        <taxon>Lachnospirales</taxon>
        <taxon>Lachnospiraceae</taxon>
        <taxon>Mediterraneibacter</taxon>
    </lineage>
</organism>
<feature type="compositionally biased region" description="Basic and acidic residues" evidence="1">
    <location>
        <begin position="169"/>
        <end position="223"/>
    </location>
</feature>
<evidence type="ECO:0000313" key="3">
    <source>
        <dbReference type="EMBL" id="CUO17586.1"/>
    </source>
</evidence>
<dbReference type="Proteomes" id="UP000292665">
    <property type="component" value="Unassembled WGS sequence"/>
</dbReference>
<gene>
    <name evidence="4" type="ORF">EAI93_12525</name>
    <name evidence="3" type="ORF">ERS852456_01818</name>
</gene>
<dbReference type="AlphaFoldDB" id="A0A174D149"/>
<dbReference type="EMBL" id="CYZO01000023">
    <property type="protein sequence ID" value="CUO17586.1"/>
    <property type="molecule type" value="Genomic_DNA"/>
</dbReference>
<dbReference type="EMBL" id="RCYR01000035">
    <property type="protein sequence ID" value="RYS77233.1"/>
    <property type="molecule type" value="Genomic_DNA"/>
</dbReference>
<evidence type="ECO:0000256" key="1">
    <source>
        <dbReference type="SAM" id="MobiDB-lite"/>
    </source>
</evidence>
<accession>A0A174D149</accession>
<evidence type="ECO:0000259" key="2">
    <source>
        <dbReference type="Pfam" id="PF19623"/>
    </source>
</evidence>